<keyword evidence="2" id="KW-0067">ATP-binding</keyword>
<dbReference type="RefSeq" id="WP_204695357.1">
    <property type="nucleotide sequence ID" value="NZ_JAFBEC010000001.1"/>
</dbReference>
<dbReference type="InterPro" id="IPR003593">
    <property type="entry name" value="AAA+_ATPase"/>
</dbReference>
<dbReference type="InterPro" id="IPR027417">
    <property type="entry name" value="P-loop_NTPase"/>
</dbReference>
<comment type="caution">
    <text evidence="6">The sequence shown here is derived from an EMBL/GenBank/DDBJ whole genome shotgun (WGS) entry which is preliminary data.</text>
</comment>
<dbReference type="PROSITE" id="PS00688">
    <property type="entry name" value="SIGMA54_INTERACT_3"/>
    <property type="match status" value="1"/>
</dbReference>
<dbReference type="PANTHER" id="PTHR32071:SF57">
    <property type="entry name" value="C4-DICARBOXYLATE TRANSPORT TRANSCRIPTIONAL REGULATORY PROTEIN DCTD"/>
    <property type="match status" value="1"/>
</dbReference>
<dbReference type="InterPro" id="IPR058031">
    <property type="entry name" value="AAA_lid_NorR"/>
</dbReference>
<evidence type="ECO:0000256" key="2">
    <source>
        <dbReference type="ARBA" id="ARBA00022840"/>
    </source>
</evidence>
<evidence type="ECO:0000313" key="6">
    <source>
        <dbReference type="EMBL" id="MBM7631173.1"/>
    </source>
</evidence>
<feature type="domain" description="Sigma-54 factor interaction" evidence="5">
    <location>
        <begin position="230"/>
        <end position="460"/>
    </location>
</feature>
<dbReference type="InterPro" id="IPR025944">
    <property type="entry name" value="Sigma_54_int_dom_CS"/>
</dbReference>
<protein>
    <submittedName>
        <fullName evidence="6">Transcriptional regulator with PAS, ATPase and Fis domain</fullName>
    </submittedName>
</protein>
<evidence type="ECO:0000256" key="4">
    <source>
        <dbReference type="ARBA" id="ARBA00023163"/>
    </source>
</evidence>
<dbReference type="InterPro" id="IPR002078">
    <property type="entry name" value="Sigma_54_int"/>
</dbReference>
<gene>
    <name evidence="6" type="ORF">JOD17_000264</name>
</gene>
<dbReference type="Pfam" id="PF25601">
    <property type="entry name" value="AAA_lid_14"/>
    <property type="match status" value="1"/>
</dbReference>
<organism evidence="6 7">
    <name type="scientific">Geomicrobium sediminis</name>
    <dbReference type="NCBI Taxonomy" id="1347788"/>
    <lineage>
        <taxon>Bacteria</taxon>
        <taxon>Bacillati</taxon>
        <taxon>Bacillota</taxon>
        <taxon>Bacilli</taxon>
        <taxon>Bacillales</taxon>
        <taxon>Geomicrobium</taxon>
    </lineage>
</organism>
<keyword evidence="4" id="KW-0804">Transcription</keyword>
<reference evidence="6 7" key="1">
    <citation type="submission" date="2021-01" db="EMBL/GenBank/DDBJ databases">
        <title>Genomic Encyclopedia of Type Strains, Phase IV (KMG-IV): sequencing the most valuable type-strain genomes for metagenomic binning, comparative biology and taxonomic classification.</title>
        <authorList>
            <person name="Goeker M."/>
        </authorList>
    </citation>
    <scope>NUCLEOTIDE SEQUENCE [LARGE SCALE GENOMIC DNA]</scope>
    <source>
        <strain evidence="6 7">DSM 25540</strain>
    </source>
</reference>
<name>A0ABS2P6Y9_9BACL</name>
<dbReference type="SMART" id="SM00382">
    <property type="entry name" value="AAA"/>
    <property type="match status" value="1"/>
</dbReference>
<evidence type="ECO:0000313" key="7">
    <source>
        <dbReference type="Proteomes" id="UP000741863"/>
    </source>
</evidence>
<evidence type="ECO:0000256" key="1">
    <source>
        <dbReference type="ARBA" id="ARBA00022741"/>
    </source>
</evidence>
<dbReference type="PANTHER" id="PTHR32071">
    <property type="entry name" value="TRANSCRIPTIONAL REGULATORY PROTEIN"/>
    <property type="match status" value="1"/>
</dbReference>
<evidence type="ECO:0000259" key="5">
    <source>
        <dbReference type="PROSITE" id="PS50045"/>
    </source>
</evidence>
<dbReference type="Gene3D" id="1.10.10.60">
    <property type="entry name" value="Homeodomain-like"/>
    <property type="match status" value="1"/>
</dbReference>
<dbReference type="Gene3D" id="3.40.50.300">
    <property type="entry name" value="P-loop containing nucleotide triphosphate hydrolases"/>
    <property type="match status" value="1"/>
</dbReference>
<keyword evidence="7" id="KW-1185">Reference proteome</keyword>
<keyword evidence="3" id="KW-0805">Transcription regulation</keyword>
<dbReference type="CDD" id="cd00009">
    <property type="entry name" value="AAA"/>
    <property type="match status" value="1"/>
</dbReference>
<dbReference type="Gene3D" id="1.10.8.60">
    <property type="match status" value="1"/>
</dbReference>
<evidence type="ECO:0000256" key="3">
    <source>
        <dbReference type="ARBA" id="ARBA00023015"/>
    </source>
</evidence>
<proteinExistence type="predicted"/>
<keyword evidence="1" id="KW-0547">Nucleotide-binding</keyword>
<dbReference type="PROSITE" id="PS00675">
    <property type="entry name" value="SIGMA54_INTERACT_1"/>
    <property type="match status" value="1"/>
</dbReference>
<dbReference type="InterPro" id="IPR025662">
    <property type="entry name" value="Sigma_54_int_dom_ATP-bd_1"/>
</dbReference>
<dbReference type="PROSITE" id="PS50045">
    <property type="entry name" value="SIGMA54_INTERACT_4"/>
    <property type="match status" value="1"/>
</dbReference>
<sequence>MKANVMDNLIKMVDLITELTTAHYSQEQLASFVDCPVYREAEEGRTVFLEDRPSCLREHCLCDSTFIVKTNKQGMLVAKGKPKRLEEALDCFIDAGEYLGFLYDYENLKVENHKLKKELKLMINETNEAVMVVNHEGKIQSASLPSCRIFQETESSMINKSICLWSEVLWEELEKVEYSGNIQVKIHDHDVHVIVQTVIEGGIKDRYVLYLQVKDRSQAPIHTNYSFSNIIGTSLAVERTKRLAERVAPSETTILLRGESGTGKEVFAQSIHSASRRSDQPFIAINCAAIPEALLESELFGYDSGAFTGANQKGKLGKFEVAKGGTIFLDEVGDMPLSLQAKLLRLLQERKFERVGGTMSIDVDVRIIAATHQDLDVLVQQGKFRQDLFFRLNVIQLVIPSLRDRIDDLPLLTESFLKEYSLRQGGRSKHFTEEAWLLLQQYDWPGNIRELKNVIAHATQIEVGDQLTVDSLPVALRKGYKNVVVTPTHASEKERLLELLDQYGRHTAAKKQIAYELNMSLPTLYRRLKKHGIK</sequence>
<dbReference type="SUPFAM" id="SSF52540">
    <property type="entry name" value="P-loop containing nucleoside triphosphate hydrolases"/>
    <property type="match status" value="1"/>
</dbReference>
<dbReference type="Pfam" id="PF00158">
    <property type="entry name" value="Sigma54_activat"/>
    <property type="match status" value="1"/>
</dbReference>
<dbReference type="Proteomes" id="UP000741863">
    <property type="component" value="Unassembled WGS sequence"/>
</dbReference>
<dbReference type="EMBL" id="JAFBEC010000001">
    <property type="protein sequence ID" value="MBM7631173.1"/>
    <property type="molecule type" value="Genomic_DNA"/>
</dbReference>
<accession>A0ABS2P6Y9</accession>